<comment type="subcellular location">
    <subcellularLocation>
        <location evidence="1 8">Nucleus</location>
    </subcellularLocation>
</comment>
<evidence type="ECO:0000256" key="9">
    <source>
        <dbReference type="SAM" id="MobiDB-lite"/>
    </source>
</evidence>
<protein>
    <recommendedName>
        <fullName evidence="3 8">Mediator of RNA polymerase II transcription subunit 17</fullName>
    </recommendedName>
    <alternativeName>
        <fullName evidence="7 8">Mediator complex subunit 17</fullName>
    </alternativeName>
</protein>
<gene>
    <name evidence="8" type="primary">MED17</name>
    <name evidence="10" type="ORF">GcM1_247210</name>
</gene>
<comment type="similarity">
    <text evidence="2 8">Belongs to the Mediator complex subunit 17 family.</text>
</comment>
<name>A0A420IDY3_9PEZI</name>
<dbReference type="GO" id="GO:0003712">
    <property type="term" value="F:transcription coregulator activity"/>
    <property type="evidence" value="ECO:0007669"/>
    <property type="project" value="InterPro"/>
</dbReference>
<evidence type="ECO:0000313" key="10">
    <source>
        <dbReference type="EMBL" id="RKF72753.1"/>
    </source>
</evidence>
<dbReference type="GO" id="GO:0006357">
    <property type="term" value="P:regulation of transcription by RNA polymerase II"/>
    <property type="evidence" value="ECO:0007669"/>
    <property type="project" value="InterPro"/>
</dbReference>
<feature type="compositionally biased region" description="Acidic residues" evidence="9">
    <location>
        <begin position="68"/>
        <end position="85"/>
    </location>
</feature>
<evidence type="ECO:0000256" key="7">
    <source>
        <dbReference type="ARBA" id="ARBA00032014"/>
    </source>
</evidence>
<evidence type="ECO:0000256" key="5">
    <source>
        <dbReference type="ARBA" id="ARBA00023163"/>
    </source>
</evidence>
<evidence type="ECO:0000256" key="2">
    <source>
        <dbReference type="ARBA" id="ARBA00005635"/>
    </source>
</evidence>
<feature type="compositionally biased region" description="Basic and acidic residues" evidence="9">
    <location>
        <begin position="57"/>
        <end position="67"/>
    </location>
</feature>
<dbReference type="AlphaFoldDB" id="A0A420IDY3"/>
<accession>A0A420IDY3</accession>
<evidence type="ECO:0000313" key="11">
    <source>
        <dbReference type="Proteomes" id="UP000285326"/>
    </source>
</evidence>
<comment type="function">
    <text evidence="8">Component of the Mediator complex, a coactivator involved in the regulated transcription of nearly all RNA polymerase II-dependent genes. Mediator functions as a bridge to convey information from gene-specific regulatory proteins to the basal RNA polymerase II transcription machinery. Mediator is recruited to promoters by direct interactions with regulatory proteins and serves as a scaffold for the assembly of a functional preinitiation complex with RNA polymerase II and the general transcription factors.</text>
</comment>
<comment type="subunit">
    <text evidence="8">Component of the Mediator complex.</text>
</comment>
<dbReference type="EMBL" id="MCBS01024706">
    <property type="protein sequence ID" value="RKF72753.1"/>
    <property type="molecule type" value="Genomic_DNA"/>
</dbReference>
<dbReference type="GO" id="GO:0070847">
    <property type="term" value="C:core mediator complex"/>
    <property type="evidence" value="ECO:0007669"/>
    <property type="project" value="TreeGrafter"/>
</dbReference>
<evidence type="ECO:0000256" key="1">
    <source>
        <dbReference type="ARBA" id="ARBA00004123"/>
    </source>
</evidence>
<keyword evidence="4 8" id="KW-0805">Transcription regulation</keyword>
<dbReference type="Proteomes" id="UP000285326">
    <property type="component" value="Unassembled WGS sequence"/>
</dbReference>
<comment type="caution">
    <text evidence="10">The sequence shown here is derived from an EMBL/GenBank/DDBJ whole genome shotgun (WGS) entry which is preliminary data.</text>
</comment>
<dbReference type="PANTHER" id="PTHR13114">
    <property type="entry name" value="MEDIATOR OF RNA POLYMERASE II TRANSCRIPTION SUBUNIT 17"/>
    <property type="match status" value="1"/>
</dbReference>
<sequence length="685" mass="76553">MDSEKDSSKTDLLLSLGPVQTPSCNDDSLAETISRINFQRADVGGFRTLTEESLKEEISGKKTKFDDNVESDSDSIEEEEEESDEPDRVKELSNAGLELLGQIESAHQAAMFALDFVSLSLTKDLPAQASSTVSPELQKLVGMSTLGIDKLNMPRITESQQQEEKKVVMGLQAQSLSKTVDSIFASVKGLEEEVELETKYWERILDISNKGWAICRLPSEKQTLGVRIGFSESSQAFQSRSLAALRRNSDGSVSLDQGLAKSEPQAIRVRIQSDGIETGSTAIPQPTPDNAAVEEFILQARSTIFAEELWQELQREARTLLAFGVSSTVNKINFILTPSKSAVIDLVSLFPNHSSSSPKLDDHLAEFIHLALQLNLRWVHRQARRRRAQPQPVLKPNSIPEAYSLIRPLLTRLAHERTITNLTQTLQPLIIVLRKASITASFTINRTSLPPSVSLTKAEQVLTSLTAHLESVAIVKILPGTEFTLVTRTSTSRDMVPAFQIQLNKDSPFNTLCPPPSIFHRFSDVREWIFWYTSCALTSYLLDTLPNKGPEWCLSVNPNLLKREASGPTKASRLISITTSHIQDTSIGKNAVRIRVSWEKIDGLKQETNILSVPLIKTVETIEEKQEWKGMDTYDWFAWCEKETSEGTNIDDERHEETQPVPQKSLLEIISPIWSFQENDKNVLT</sequence>
<evidence type="ECO:0000256" key="8">
    <source>
        <dbReference type="RuleBase" id="RU364140"/>
    </source>
</evidence>
<feature type="region of interest" description="Disordered" evidence="9">
    <location>
        <begin position="1"/>
        <end position="25"/>
    </location>
</feature>
<feature type="region of interest" description="Disordered" evidence="9">
    <location>
        <begin position="57"/>
        <end position="88"/>
    </location>
</feature>
<evidence type="ECO:0000256" key="4">
    <source>
        <dbReference type="ARBA" id="ARBA00023015"/>
    </source>
</evidence>
<organism evidence="10 11">
    <name type="scientific">Golovinomyces cichoracearum</name>
    <dbReference type="NCBI Taxonomy" id="62708"/>
    <lineage>
        <taxon>Eukaryota</taxon>
        <taxon>Fungi</taxon>
        <taxon>Dikarya</taxon>
        <taxon>Ascomycota</taxon>
        <taxon>Pezizomycotina</taxon>
        <taxon>Leotiomycetes</taxon>
        <taxon>Erysiphales</taxon>
        <taxon>Erysiphaceae</taxon>
        <taxon>Golovinomyces</taxon>
    </lineage>
</organism>
<dbReference type="GO" id="GO:0016592">
    <property type="term" value="C:mediator complex"/>
    <property type="evidence" value="ECO:0007669"/>
    <property type="project" value="InterPro"/>
</dbReference>
<proteinExistence type="inferred from homology"/>
<dbReference type="Pfam" id="PF10156">
    <property type="entry name" value="Med17"/>
    <property type="match status" value="1"/>
</dbReference>
<dbReference type="Gene3D" id="6.10.250.2620">
    <property type="match status" value="1"/>
</dbReference>
<evidence type="ECO:0000256" key="6">
    <source>
        <dbReference type="ARBA" id="ARBA00023242"/>
    </source>
</evidence>
<reference evidence="10 11" key="1">
    <citation type="journal article" date="2018" name="BMC Genomics">
        <title>Comparative genome analyses reveal sequence features reflecting distinct modes of host-adaptation between dicot and monocot powdery mildew.</title>
        <authorList>
            <person name="Wu Y."/>
            <person name="Ma X."/>
            <person name="Pan Z."/>
            <person name="Kale S.D."/>
            <person name="Song Y."/>
            <person name="King H."/>
            <person name="Zhang Q."/>
            <person name="Presley C."/>
            <person name="Deng X."/>
            <person name="Wei C.I."/>
            <person name="Xiao S."/>
        </authorList>
    </citation>
    <scope>NUCLEOTIDE SEQUENCE [LARGE SCALE GENOMIC DNA]</scope>
    <source>
        <strain evidence="10">UMSG1</strain>
    </source>
</reference>
<dbReference type="PANTHER" id="PTHR13114:SF7">
    <property type="entry name" value="MEDIATOR OF RNA POLYMERASE II TRANSCRIPTION SUBUNIT 17"/>
    <property type="match status" value="1"/>
</dbReference>
<evidence type="ECO:0000256" key="3">
    <source>
        <dbReference type="ARBA" id="ARBA00019610"/>
    </source>
</evidence>
<keyword evidence="6 8" id="KW-0539">Nucleus</keyword>
<dbReference type="InterPro" id="IPR019313">
    <property type="entry name" value="Mediator_Med17"/>
</dbReference>
<keyword evidence="5 8" id="KW-0804">Transcription</keyword>
<keyword evidence="8" id="KW-0010">Activator</keyword>